<evidence type="ECO:0000313" key="2">
    <source>
        <dbReference type="Proteomes" id="UP001294412"/>
    </source>
</evidence>
<keyword evidence="2" id="KW-1185">Reference proteome</keyword>
<name>A0ABU5I059_9HYPH</name>
<sequence length="60" mass="6430">MAANPIEQAIRPDRPATNNWPKLKMLAPSIAELIGSMDPGAKLQMNVDGSVAALTEQSRN</sequence>
<accession>A0ABU5I059</accession>
<reference evidence="1 2" key="1">
    <citation type="submission" date="2023-12" db="EMBL/GenBank/DDBJ databases">
        <title>Description of Novel Strain Fulvimarina sp. 2208YS6-2-32 isolated from Uroteuthis (Photololigo) edulis.</title>
        <authorList>
            <person name="Park J.-S."/>
        </authorList>
    </citation>
    <scope>NUCLEOTIDE SEQUENCE [LARGE SCALE GENOMIC DNA]</scope>
    <source>
        <strain evidence="1 2">2208YS6-2-32</strain>
    </source>
</reference>
<comment type="caution">
    <text evidence="1">The sequence shown here is derived from an EMBL/GenBank/DDBJ whole genome shotgun (WGS) entry which is preliminary data.</text>
</comment>
<evidence type="ECO:0000313" key="1">
    <source>
        <dbReference type="EMBL" id="MDY8108596.1"/>
    </source>
</evidence>
<dbReference type="RefSeq" id="WP_322186076.1">
    <property type="nucleotide sequence ID" value="NZ_JAXLPB010000002.1"/>
</dbReference>
<proteinExistence type="predicted"/>
<gene>
    <name evidence="1" type="ORF">U0C82_05430</name>
</gene>
<protein>
    <submittedName>
        <fullName evidence="1">Uncharacterized protein</fullName>
    </submittedName>
</protein>
<dbReference type="EMBL" id="JAXLPB010000002">
    <property type="protein sequence ID" value="MDY8108596.1"/>
    <property type="molecule type" value="Genomic_DNA"/>
</dbReference>
<dbReference type="Proteomes" id="UP001294412">
    <property type="component" value="Unassembled WGS sequence"/>
</dbReference>
<organism evidence="1 2">
    <name type="scientific">Fulvimarina uroteuthidis</name>
    <dbReference type="NCBI Taxonomy" id="3098149"/>
    <lineage>
        <taxon>Bacteria</taxon>
        <taxon>Pseudomonadati</taxon>
        <taxon>Pseudomonadota</taxon>
        <taxon>Alphaproteobacteria</taxon>
        <taxon>Hyphomicrobiales</taxon>
        <taxon>Aurantimonadaceae</taxon>
        <taxon>Fulvimarina</taxon>
    </lineage>
</organism>